<dbReference type="GO" id="GO:0015935">
    <property type="term" value="C:small ribosomal subunit"/>
    <property type="evidence" value="ECO:0007669"/>
    <property type="project" value="TreeGrafter"/>
</dbReference>
<keyword evidence="3 8" id="KW-0699">rRNA-binding</keyword>
<comment type="similarity">
    <text evidence="2 8">Belongs to the bacterial ribosomal protein bS20 family.</text>
</comment>
<evidence type="ECO:0000256" key="2">
    <source>
        <dbReference type="ARBA" id="ARBA00007634"/>
    </source>
</evidence>
<sequence length="87" mass="10130">MANSKTAEKRHRQSVGRRMRNRTAKSEIRTAMRRFLVAVKDENKEAAEEQFNTIRKLLDTAVSRGIMHKNTVARKKSRLAKHLNNLK</sequence>
<dbReference type="HAMAP" id="MF_00500">
    <property type="entry name" value="Ribosomal_bS20"/>
    <property type="match status" value="1"/>
</dbReference>
<dbReference type="GO" id="GO:0006412">
    <property type="term" value="P:translation"/>
    <property type="evidence" value="ECO:0007669"/>
    <property type="project" value="UniProtKB-UniRule"/>
</dbReference>
<feature type="compositionally biased region" description="Basic residues" evidence="9">
    <location>
        <begin position="8"/>
        <end position="23"/>
    </location>
</feature>
<evidence type="ECO:0000256" key="3">
    <source>
        <dbReference type="ARBA" id="ARBA00022730"/>
    </source>
</evidence>
<proteinExistence type="inferred from homology"/>
<dbReference type="EMBL" id="CP006939">
    <property type="protein sequence ID" value="AHC14772.1"/>
    <property type="molecule type" value="Genomic_DNA"/>
</dbReference>
<evidence type="ECO:0000256" key="7">
    <source>
        <dbReference type="ARBA" id="ARBA00035136"/>
    </source>
</evidence>
<gene>
    <name evidence="8" type="primary">rpsT</name>
    <name evidence="10" type="ORF">L21SP2_1373</name>
</gene>
<evidence type="ECO:0000256" key="9">
    <source>
        <dbReference type="SAM" id="MobiDB-lite"/>
    </source>
</evidence>
<dbReference type="KEGG" id="slr:L21SP2_1373"/>
<comment type="function">
    <text evidence="1 8">Binds directly to 16S ribosomal RNA.</text>
</comment>
<evidence type="ECO:0000313" key="10">
    <source>
        <dbReference type="EMBL" id="AHC14772.1"/>
    </source>
</evidence>
<dbReference type="NCBIfam" id="TIGR00029">
    <property type="entry name" value="S20"/>
    <property type="match status" value="1"/>
</dbReference>
<dbReference type="PANTHER" id="PTHR33398:SF1">
    <property type="entry name" value="SMALL RIBOSOMAL SUBUNIT PROTEIN BS20C"/>
    <property type="match status" value="1"/>
</dbReference>
<dbReference type="RefSeq" id="WP_024267695.1">
    <property type="nucleotide sequence ID" value="NC_023035.1"/>
</dbReference>
<dbReference type="AlphaFoldDB" id="V5WG10"/>
<evidence type="ECO:0000256" key="1">
    <source>
        <dbReference type="ARBA" id="ARBA00003134"/>
    </source>
</evidence>
<keyword evidence="5 8" id="KW-0689">Ribosomal protein</keyword>
<organism evidence="10 11">
    <name type="scientific">Salinispira pacifica</name>
    <dbReference type="NCBI Taxonomy" id="1307761"/>
    <lineage>
        <taxon>Bacteria</taxon>
        <taxon>Pseudomonadati</taxon>
        <taxon>Spirochaetota</taxon>
        <taxon>Spirochaetia</taxon>
        <taxon>Spirochaetales</taxon>
        <taxon>Spirochaetaceae</taxon>
        <taxon>Salinispira</taxon>
    </lineage>
</organism>
<dbReference type="PATRIC" id="fig|1307761.3.peg.1366"/>
<dbReference type="GO" id="GO:0003735">
    <property type="term" value="F:structural constituent of ribosome"/>
    <property type="evidence" value="ECO:0007669"/>
    <property type="project" value="InterPro"/>
</dbReference>
<dbReference type="Gene3D" id="1.20.58.110">
    <property type="entry name" value="Ribosomal protein S20"/>
    <property type="match status" value="1"/>
</dbReference>
<dbReference type="Proteomes" id="UP000018680">
    <property type="component" value="Chromosome"/>
</dbReference>
<evidence type="ECO:0000313" key="11">
    <source>
        <dbReference type="Proteomes" id="UP000018680"/>
    </source>
</evidence>
<dbReference type="eggNOG" id="COG0268">
    <property type="taxonomic scope" value="Bacteria"/>
</dbReference>
<dbReference type="PANTHER" id="PTHR33398">
    <property type="entry name" value="30S RIBOSOMAL PROTEIN S20"/>
    <property type="match status" value="1"/>
</dbReference>
<evidence type="ECO:0000256" key="6">
    <source>
        <dbReference type="ARBA" id="ARBA00023274"/>
    </source>
</evidence>
<keyword evidence="6 8" id="KW-0687">Ribonucleoprotein</keyword>
<dbReference type="OrthoDB" id="9808392at2"/>
<accession>V5WG10</accession>
<evidence type="ECO:0000256" key="8">
    <source>
        <dbReference type="HAMAP-Rule" id="MF_00500"/>
    </source>
</evidence>
<dbReference type="InterPro" id="IPR036510">
    <property type="entry name" value="Ribosomal_bS20_sf"/>
</dbReference>
<dbReference type="InterPro" id="IPR002583">
    <property type="entry name" value="Ribosomal_bS20"/>
</dbReference>
<keyword evidence="11" id="KW-1185">Reference proteome</keyword>
<dbReference type="SUPFAM" id="SSF46992">
    <property type="entry name" value="Ribosomal protein S20"/>
    <property type="match status" value="1"/>
</dbReference>
<dbReference type="Pfam" id="PF01649">
    <property type="entry name" value="Ribosomal_S20p"/>
    <property type="match status" value="1"/>
</dbReference>
<dbReference type="HOGENOM" id="CLU_160655_3_1_12"/>
<feature type="region of interest" description="Disordered" evidence="9">
    <location>
        <begin position="1"/>
        <end position="27"/>
    </location>
</feature>
<dbReference type="GO" id="GO:0070181">
    <property type="term" value="F:small ribosomal subunit rRNA binding"/>
    <property type="evidence" value="ECO:0007669"/>
    <property type="project" value="TreeGrafter"/>
</dbReference>
<reference evidence="10 11" key="1">
    <citation type="journal article" date="2015" name="Stand. Genomic Sci.">
        <title>Complete genome sequence and description of Salinispira pacifica gen. nov., sp. nov., a novel spirochaete isolated form a hypersaline microbial mat.</title>
        <authorList>
            <person name="Ben Hania W."/>
            <person name="Joseph M."/>
            <person name="Schumann P."/>
            <person name="Bunk B."/>
            <person name="Fiebig A."/>
            <person name="Sproer C."/>
            <person name="Klenk H.P."/>
            <person name="Fardeau M.L."/>
            <person name="Spring S."/>
        </authorList>
    </citation>
    <scope>NUCLEOTIDE SEQUENCE [LARGE SCALE GENOMIC DNA]</scope>
    <source>
        <strain evidence="10 11">L21-RPul-D2</strain>
    </source>
</reference>
<evidence type="ECO:0000256" key="4">
    <source>
        <dbReference type="ARBA" id="ARBA00022884"/>
    </source>
</evidence>
<name>V5WG10_9SPIO</name>
<evidence type="ECO:0000256" key="5">
    <source>
        <dbReference type="ARBA" id="ARBA00022980"/>
    </source>
</evidence>
<keyword evidence="4 8" id="KW-0694">RNA-binding</keyword>
<dbReference type="FunFam" id="1.20.58.110:FF:000001">
    <property type="entry name" value="30S ribosomal protein S20"/>
    <property type="match status" value="1"/>
</dbReference>
<protein>
    <recommendedName>
        <fullName evidence="7 8">Small ribosomal subunit protein bS20</fullName>
    </recommendedName>
</protein>
<dbReference type="STRING" id="1307761.L21SP2_1373"/>